<evidence type="ECO:0000313" key="3">
    <source>
        <dbReference type="Proteomes" id="UP000646827"/>
    </source>
</evidence>
<feature type="region of interest" description="Disordered" evidence="1">
    <location>
        <begin position="175"/>
        <end position="216"/>
    </location>
</feature>
<accession>A0A8H7S3H8</accession>
<evidence type="ECO:0000256" key="1">
    <source>
        <dbReference type="SAM" id="MobiDB-lite"/>
    </source>
</evidence>
<feature type="region of interest" description="Disordered" evidence="1">
    <location>
        <begin position="1"/>
        <end position="27"/>
    </location>
</feature>
<evidence type="ECO:0000313" key="2">
    <source>
        <dbReference type="EMBL" id="KAG2220813.1"/>
    </source>
</evidence>
<protein>
    <submittedName>
        <fullName evidence="2">Uncharacterized protein</fullName>
    </submittedName>
</protein>
<sequence length="548" mass="62939">MPPKRKSSTTRAAPAKSRATGKVSKPVAGKRLEKLNINQPKIKNVPEGFLLCPIPDWPLPAKLVDKISPNKIANCSASDALKRIQEGFQAVQNADVTDQFSRYAENCLQYSRQPEFERSFIPLYEARKARLKDKNLKKWAAKLLEHGINNAGEITEQSMDLLKDCTLIHMNSQEDEYKEDTPLADESFNEDDSLEISDDTDNDDDDEPLLSNYHHSPYKPKLTIQQITEAKSRCYIAFSSMAETSIHPPTRSIFHRYKQQQESLETLKSSQLIYKELINILDETIDFEDFPMNVWKMYGNSTSWELSAAKDLVRVISLTLTDFWGMASRKNFDTKQERSFWVETIVPMFKYLATTSNLLVFSWCESLVHSHLQSQVVPGVWNNTTNKLFADGLGRCEGFDIIIMESSGGYEKENLNHSMDDTWKLIMMLTDSLRQELIKCQDAKYEDAKGLATYGIQCICDTITLMKTTMFDARRWQVIEVRSAKVPVKWNNRSGFTRVFELILTLHMELLTQKTLKTLLKRQHDHLVDVNQKETVRFCLQNSGILEA</sequence>
<feature type="compositionally biased region" description="Acidic residues" evidence="1">
    <location>
        <begin position="187"/>
        <end position="208"/>
    </location>
</feature>
<dbReference type="AlphaFoldDB" id="A0A8H7S3H8"/>
<dbReference type="EMBL" id="JAEPRB010000128">
    <property type="protein sequence ID" value="KAG2220813.1"/>
    <property type="molecule type" value="Genomic_DNA"/>
</dbReference>
<organism evidence="2 3">
    <name type="scientific">Circinella minor</name>
    <dbReference type="NCBI Taxonomy" id="1195481"/>
    <lineage>
        <taxon>Eukaryota</taxon>
        <taxon>Fungi</taxon>
        <taxon>Fungi incertae sedis</taxon>
        <taxon>Mucoromycota</taxon>
        <taxon>Mucoromycotina</taxon>
        <taxon>Mucoromycetes</taxon>
        <taxon>Mucorales</taxon>
        <taxon>Lichtheimiaceae</taxon>
        <taxon>Circinella</taxon>
    </lineage>
</organism>
<name>A0A8H7S3H8_9FUNG</name>
<dbReference type="OrthoDB" id="2404656at2759"/>
<reference evidence="2 3" key="1">
    <citation type="submission" date="2020-12" db="EMBL/GenBank/DDBJ databases">
        <title>Metabolic potential, ecology and presence of endohyphal bacteria is reflected in genomic diversity of Mucoromycotina.</title>
        <authorList>
            <person name="Muszewska A."/>
            <person name="Okrasinska A."/>
            <person name="Steczkiewicz K."/>
            <person name="Drgas O."/>
            <person name="Orlowska M."/>
            <person name="Perlinska-Lenart U."/>
            <person name="Aleksandrzak-Piekarczyk T."/>
            <person name="Szatraj K."/>
            <person name="Zielenkiewicz U."/>
            <person name="Pilsyk S."/>
            <person name="Malc E."/>
            <person name="Mieczkowski P."/>
            <person name="Kruszewska J.S."/>
            <person name="Biernat P."/>
            <person name="Pawlowska J."/>
        </authorList>
    </citation>
    <scope>NUCLEOTIDE SEQUENCE [LARGE SCALE GENOMIC DNA]</scope>
    <source>
        <strain evidence="2 3">CBS 142.35</strain>
    </source>
</reference>
<gene>
    <name evidence="2" type="ORF">INT45_004474</name>
</gene>
<comment type="caution">
    <text evidence="2">The sequence shown here is derived from an EMBL/GenBank/DDBJ whole genome shotgun (WGS) entry which is preliminary data.</text>
</comment>
<proteinExistence type="predicted"/>
<dbReference type="Proteomes" id="UP000646827">
    <property type="component" value="Unassembled WGS sequence"/>
</dbReference>
<keyword evidence="3" id="KW-1185">Reference proteome</keyword>